<evidence type="ECO:0000313" key="6">
    <source>
        <dbReference type="EMBL" id="BBO77598.1"/>
    </source>
</evidence>
<keyword evidence="1 4" id="KW-0479">Metal-binding</keyword>
<keyword evidence="7" id="KW-1185">Reference proteome</keyword>
<dbReference type="HAMAP" id="MF_01281">
    <property type="entry name" value="MTA_SAH_deamin"/>
    <property type="match status" value="1"/>
</dbReference>
<evidence type="ECO:0000256" key="1">
    <source>
        <dbReference type="ARBA" id="ARBA00022723"/>
    </source>
</evidence>
<dbReference type="InterPro" id="IPR006680">
    <property type="entry name" value="Amidohydro-rel"/>
</dbReference>
<dbReference type="InterPro" id="IPR023512">
    <property type="entry name" value="Deaminase_MtaD/DadD"/>
</dbReference>
<feature type="domain" description="Amidohydrolase-related" evidence="5">
    <location>
        <begin position="56"/>
        <end position="405"/>
    </location>
</feature>
<dbReference type="GO" id="GO:0090614">
    <property type="term" value="F:5'-methylthioadenosine deaminase activity"/>
    <property type="evidence" value="ECO:0007669"/>
    <property type="project" value="UniProtKB-UniRule"/>
</dbReference>
<dbReference type="KEGG" id="dwd:DSCW_50150"/>
<dbReference type="EMBL" id="AP021875">
    <property type="protein sequence ID" value="BBO77598.1"/>
    <property type="molecule type" value="Genomic_DNA"/>
</dbReference>
<feature type="binding site" evidence="4">
    <location>
        <position position="94"/>
    </location>
    <ligand>
        <name>substrate</name>
    </ligand>
</feature>
<comment type="function">
    <text evidence="4">Catalyzes the deamination of 5-methylthioadenosine and S-adenosyl-L-homocysteine into 5-methylthioinosine and S-inosyl-L-homocysteine, respectively. Is also able to deaminate adenosine.</text>
</comment>
<dbReference type="CDD" id="cd01298">
    <property type="entry name" value="ATZ_TRZ_like"/>
    <property type="match status" value="1"/>
</dbReference>
<evidence type="ECO:0000259" key="5">
    <source>
        <dbReference type="Pfam" id="PF01979"/>
    </source>
</evidence>
<dbReference type="EC" id="3.5.4.28" evidence="4"/>
<evidence type="ECO:0000256" key="2">
    <source>
        <dbReference type="ARBA" id="ARBA00022801"/>
    </source>
</evidence>
<proteinExistence type="inferred from homology"/>
<dbReference type="GO" id="GO:0046872">
    <property type="term" value="F:metal ion binding"/>
    <property type="evidence" value="ECO:0007669"/>
    <property type="project" value="UniProtKB-KW"/>
</dbReference>
<keyword evidence="3 4" id="KW-0862">Zinc</keyword>
<feature type="binding site" evidence="4">
    <location>
        <position position="303"/>
    </location>
    <ligand>
        <name>Zn(2+)</name>
        <dbReference type="ChEBI" id="CHEBI:29105"/>
    </ligand>
</feature>
<evidence type="ECO:0000313" key="7">
    <source>
        <dbReference type="Proteomes" id="UP000427769"/>
    </source>
</evidence>
<sequence length="437" mass="47116">MEFDTVIHNGTLVTMDARMRIIPSGWIGIRNGCIGAIESVAPPAGVPQSVDAAGGIVMPGLVNTHTHLPMTLFRGLADDLPLAEWLNDHIFPAEARFIRPDTVRWGTLLACAEMLLSGTTCCCGGYFLENEVARAVSETGMRAVLAQGVIDFPAPGVPDPKKNIDHAEAYAKHWLSESPRIIPSIFCHAPYTCSDATLKAAKAAADEMGLLFQVHVAETRQERERSIKEKGLSPVAHLDSLGLLDRRTLMAHCVWVDDRDIAIAGDRGCAVVHCPESNMKLASGIAPVPAMRAARIPVGLGTDGCASNNDLDLFGEMATAAKLHKAASGDPTVLGALDVLKMGTIDGARAIGLYDSIGSLEIGKQADVVVLDTRTPHLTPMYHPESHIVYAAGGRDVRHVFVSGQPLVQDRRLLTMDIRKIMDRVNNIAQEIRKPWI</sequence>
<feature type="binding site" evidence="4">
    <location>
        <position position="303"/>
    </location>
    <ligand>
        <name>substrate</name>
    </ligand>
</feature>
<feature type="binding site" evidence="4">
    <location>
        <position position="218"/>
    </location>
    <ligand>
        <name>substrate</name>
    </ligand>
</feature>
<organism evidence="6 7">
    <name type="scientific">Desulfosarcina widdelii</name>
    <dbReference type="NCBI Taxonomy" id="947919"/>
    <lineage>
        <taxon>Bacteria</taxon>
        <taxon>Pseudomonadati</taxon>
        <taxon>Thermodesulfobacteriota</taxon>
        <taxon>Desulfobacteria</taxon>
        <taxon>Desulfobacterales</taxon>
        <taxon>Desulfosarcinaceae</taxon>
        <taxon>Desulfosarcina</taxon>
    </lineage>
</organism>
<dbReference type="SUPFAM" id="SSF51556">
    <property type="entry name" value="Metallo-dependent hydrolases"/>
    <property type="match status" value="1"/>
</dbReference>
<gene>
    <name evidence="4" type="primary">mtaD</name>
    <name evidence="6" type="ORF">DSCW_50150</name>
</gene>
<feature type="binding site" evidence="4">
    <location>
        <position position="67"/>
    </location>
    <ligand>
        <name>Zn(2+)</name>
        <dbReference type="ChEBI" id="CHEBI:29105"/>
    </ligand>
</feature>
<dbReference type="AlphaFoldDB" id="A0A5K7Z967"/>
<comment type="catalytic activity">
    <reaction evidence="4">
        <text>S-adenosyl-L-homocysteine + H2O + H(+) = S-inosyl-L-homocysteine + NH4(+)</text>
        <dbReference type="Rhea" id="RHEA:20716"/>
        <dbReference type="ChEBI" id="CHEBI:15377"/>
        <dbReference type="ChEBI" id="CHEBI:15378"/>
        <dbReference type="ChEBI" id="CHEBI:28938"/>
        <dbReference type="ChEBI" id="CHEBI:57856"/>
        <dbReference type="ChEBI" id="CHEBI:57985"/>
        <dbReference type="EC" id="3.5.4.28"/>
    </reaction>
</comment>
<evidence type="ECO:0000256" key="3">
    <source>
        <dbReference type="ARBA" id="ARBA00022833"/>
    </source>
</evidence>
<comment type="cofactor">
    <cofactor evidence="4">
        <name>Zn(2+)</name>
        <dbReference type="ChEBI" id="CHEBI:29105"/>
    </cofactor>
    <text evidence="4">Binds 1 zinc ion per subunit.</text>
</comment>
<accession>A0A5K7Z967</accession>
<dbReference type="InterPro" id="IPR011059">
    <property type="entry name" value="Metal-dep_hydrolase_composite"/>
</dbReference>
<dbReference type="PANTHER" id="PTHR43794:SF11">
    <property type="entry name" value="AMIDOHYDROLASE-RELATED DOMAIN-CONTAINING PROTEIN"/>
    <property type="match status" value="1"/>
</dbReference>
<dbReference type="SUPFAM" id="SSF51338">
    <property type="entry name" value="Composite domain of metallo-dependent hydrolases"/>
    <property type="match status" value="1"/>
</dbReference>
<feature type="binding site" evidence="4">
    <location>
        <position position="215"/>
    </location>
    <ligand>
        <name>Zn(2+)</name>
        <dbReference type="ChEBI" id="CHEBI:29105"/>
    </ligand>
</feature>
<name>A0A5K7Z967_9BACT</name>
<dbReference type="Gene3D" id="3.20.20.140">
    <property type="entry name" value="Metal-dependent hydrolases"/>
    <property type="match status" value="1"/>
</dbReference>
<keyword evidence="2 4" id="KW-0378">Hydrolase</keyword>
<dbReference type="Proteomes" id="UP000427769">
    <property type="component" value="Chromosome"/>
</dbReference>
<dbReference type="GO" id="GO:0050270">
    <property type="term" value="F:S-adenosylhomocysteine deaminase activity"/>
    <property type="evidence" value="ECO:0007669"/>
    <property type="project" value="UniProtKB-UniRule"/>
</dbReference>
<comment type="similarity">
    <text evidence="4">Belongs to the metallo-dependent hydrolases superfamily. MTA/SAH deaminase family.</text>
</comment>
<evidence type="ECO:0000256" key="4">
    <source>
        <dbReference type="HAMAP-Rule" id="MF_01281"/>
    </source>
</evidence>
<dbReference type="FunFam" id="3.20.20.140:FF:000014">
    <property type="entry name" value="5-methylthioadenosine/S-adenosylhomocysteine deaminase"/>
    <property type="match status" value="1"/>
</dbReference>
<dbReference type="OrthoDB" id="9807210at2"/>
<feature type="binding site" evidence="4">
    <location>
        <position position="65"/>
    </location>
    <ligand>
        <name>Zn(2+)</name>
        <dbReference type="ChEBI" id="CHEBI:29105"/>
    </ligand>
</feature>
<reference evidence="6 7" key="1">
    <citation type="submission" date="2019-11" db="EMBL/GenBank/DDBJ databases">
        <title>Comparative genomics of hydrocarbon-degrading Desulfosarcina strains.</title>
        <authorList>
            <person name="Watanabe M."/>
            <person name="Kojima H."/>
            <person name="Fukui M."/>
        </authorList>
    </citation>
    <scope>NUCLEOTIDE SEQUENCE [LARGE SCALE GENOMIC DNA]</scope>
    <source>
        <strain evidence="6 7">PP31</strain>
    </source>
</reference>
<comment type="caution">
    <text evidence="4">Lacks conserved residue(s) required for the propagation of feature annotation.</text>
</comment>
<dbReference type="Gene3D" id="2.30.40.10">
    <property type="entry name" value="Urease, subunit C, domain 1"/>
    <property type="match status" value="1"/>
</dbReference>
<dbReference type="InterPro" id="IPR032466">
    <property type="entry name" value="Metal_Hydrolase"/>
</dbReference>
<comment type="catalytic activity">
    <reaction evidence="4">
        <text>S-methyl-5'-thioadenosine + H2O + H(+) = S-methyl-5'-thioinosine + NH4(+)</text>
        <dbReference type="Rhea" id="RHEA:25025"/>
        <dbReference type="ChEBI" id="CHEBI:15377"/>
        <dbReference type="ChEBI" id="CHEBI:15378"/>
        <dbReference type="ChEBI" id="CHEBI:17509"/>
        <dbReference type="ChEBI" id="CHEBI:28938"/>
        <dbReference type="ChEBI" id="CHEBI:48595"/>
        <dbReference type="EC" id="3.5.4.31"/>
    </reaction>
</comment>
<dbReference type="InterPro" id="IPR050287">
    <property type="entry name" value="MTA/SAH_deaminase"/>
</dbReference>
<protein>
    <recommendedName>
        <fullName evidence="4">5-methylthioadenosine/S-adenosylhomocysteine deaminase</fullName>
        <shortName evidence="4">MTA/SAH deaminase</shortName>
        <ecNumber evidence="4">3.5.4.28</ecNumber>
        <ecNumber evidence="4">3.5.4.31</ecNumber>
    </recommendedName>
</protein>
<dbReference type="PANTHER" id="PTHR43794">
    <property type="entry name" value="AMINOHYDROLASE SSNA-RELATED"/>
    <property type="match status" value="1"/>
</dbReference>
<dbReference type="EC" id="3.5.4.31" evidence="4"/>
<dbReference type="Pfam" id="PF01979">
    <property type="entry name" value="Amidohydro_1"/>
    <property type="match status" value="1"/>
</dbReference>
<dbReference type="RefSeq" id="WP_155306325.1">
    <property type="nucleotide sequence ID" value="NZ_AP021875.1"/>
</dbReference>
<feature type="binding site" evidence="4">
    <location>
        <position position="188"/>
    </location>
    <ligand>
        <name>substrate</name>
    </ligand>
</feature>